<protein>
    <submittedName>
        <fullName evidence="1">Uncharacterized protein</fullName>
    </submittedName>
</protein>
<dbReference type="EMBL" id="JAUFPT010000022">
    <property type="protein sequence ID" value="MDN3570514.1"/>
    <property type="molecule type" value="Genomic_DNA"/>
</dbReference>
<keyword evidence="2" id="KW-1185">Reference proteome</keyword>
<organism evidence="1 2">
    <name type="scientific">Methylobacterium longum</name>
    <dbReference type="NCBI Taxonomy" id="767694"/>
    <lineage>
        <taxon>Bacteria</taxon>
        <taxon>Pseudomonadati</taxon>
        <taxon>Pseudomonadota</taxon>
        <taxon>Alphaproteobacteria</taxon>
        <taxon>Hyphomicrobiales</taxon>
        <taxon>Methylobacteriaceae</taxon>
        <taxon>Methylobacterium</taxon>
    </lineage>
</organism>
<sequence>MIGLSHCWTADRLRQLQPSTAMVVPHGSRNPDQYEAGMIVGSVVALAAALGIDVEWAQLQGAAPRSAVLH</sequence>
<proteinExistence type="predicted"/>
<evidence type="ECO:0000313" key="1">
    <source>
        <dbReference type="EMBL" id="MDN3570514.1"/>
    </source>
</evidence>
<reference evidence="2" key="1">
    <citation type="journal article" date="2019" name="Int. J. Syst. Evol. Microbiol.">
        <title>The Global Catalogue of Microorganisms (GCM) 10K type strain sequencing project: providing services to taxonomists for standard genome sequencing and annotation.</title>
        <authorList>
            <consortium name="The Broad Institute Genomics Platform"/>
            <consortium name="The Broad Institute Genome Sequencing Center for Infectious Disease"/>
            <person name="Wu L."/>
            <person name="Ma J."/>
        </authorList>
    </citation>
    <scope>NUCLEOTIDE SEQUENCE [LARGE SCALE GENOMIC DNA]</scope>
    <source>
        <strain evidence="2">CECT 7806</strain>
    </source>
</reference>
<evidence type="ECO:0000313" key="2">
    <source>
        <dbReference type="Proteomes" id="UP001244297"/>
    </source>
</evidence>
<comment type="caution">
    <text evidence="1">The sequence shown here is derived from an EMBL/GenBank/DDBJ whole genome shotgun (WGS) entry which is preliminary data.</text>
</comment>
<gene>
    <name evidence="1" type="ORF">QWZ18_07750</name>
</gene>
<dbReference type="Proteomes" id="UP001244297">
    <property type="component" value="Unassembled WGS sequence"/>
</dbReference>
<dbReference type="RefSeq" id="WP_290355417.1">
    <property type="nucleotide sequence ID" value="NZ_JAUFPT010000022.1"/>
</dbReference>
<accession>A0ABT8AL48</accession>
<name>A0ABT8AL48_9HYPH</name>